<dbReference type="Pfam" id="PF12079">
    <property type="entry name" value="DUF3558"/>
    <property type="match status" value="1"/>
</dbReference>
<evidence type="ECO:0000256" key="2">
    <source>
        <dbReference type="SAM" id="SignalP"/>
    </source>
</evidence>
<dbReference type="Proteomes" id="UP001501563">
    <property type="component" value="Unassembled WGS sequence"/>
</dbReference>
<keyword evidence="2" id="KW-0732">Signal</keyword>
<organism evidence="3 4">
    <name type="scientific">Streptomyces lannensis</name>
    <dbReference type="NCBI Taxonomy" id="766498"/>
    <lineage>
        <taxon>Bacteria</taxon>
        <taxon>Bacillati</taxon>
        <taxon>Actinomycetota</taxon>
        <taxon>Actinomycetes</taxon>
        <taxon>Kitasatosporales</taxon>
        <taxon>Streptomycetaceae</taxon>
        <taxon>Streptomyces</taxon>
    </lineage>
</organism>
<reference evidence="4" key="1">
    <citation type="journal article" date="2019" name="Int. J. Syst. Evol. Microbiol.">
        <title>The Global Catalogue of Microorganisms (GCM) 10K type strain sequencing project: providing services to taxonomists for standard genome sequencing and annotation.</title>
        <authorList>
            <consortium name="The Broad Institute Genomics Platform"/>
            <consortium name="The Broad Institute Genome Sequencing Center for Infectious Disease"/>
            <person name="Wu L."/>
            <person name="Ma J."/>
        </authorList>
    </citation>
    <scope>NUCLEOTIDE SEQUENCE [LARGE SCALE GENOMIC DNA]</scope>
    <source>
        <strain evidence="4">JCM 16578</strain>
    </source>
</reference>
<evidence type="ECO:0000313" key="3">
    <source>
        <dbReference type="EMBL" id="GAA3907469.1"/>
    </source>
</evidence>
<accession>A0ABP7LRX9</accession>
<evidence type="ECO:0000256" key="1">
    <source>
        <dbReference type="SAM" id="MobiDB-lite"/>
    </source>
</evidence>
<feature type="signal peptide" evidence="2">
    <location>
        <begin position="1"/>
        <end position="19"/>
    </location>
</feature>
<dbReference type="RefSeq" id="WP_345554580.1">
    <property type="nucleotide sequence ID" value="NZ_BAAAZA010000070.1"/>
</dbReference>
<proteinExistence type="predicted"/>
<feature type="compositionally biased region" description="Low complexity" evidence="1">
    <location>
        <begin position="33"/>
        <end position="42"/>
    </location>
</feature>
<dbReference type="PROSITE" id="PS51257">
    <property type="entry name" value="PROKAR_LIPOPROTEIN"/>
    <property type="match status" value="1"/>
</dbReference>
<feature type="region of interest" description="Disordered" evidence="1">
    <location>
        <begin position="33"/>
        <end position="58"/>
    </location>
</feature>
<dbReference type="InterPro" id="IPR024520">
    <property type="entry name" value="DUF3558"/>
</dbReference>
<keyword evidence="4" id="KW-1185">Reference proteome</keyword>
<gene>
    <name evidence="3" type="ORF">GCM10022207_91220</name>
</gene>
<comment type="caution">
    <text evidence="3">The sequence shown here is derived from an EMBL/GenBank/DDBJ whole genome shotgun (WGS) entry which is preliminary data.</text>
</comment>
<feature type="chain" id="PRO_5047242973" description="DUF3558 domain-containing protein" evidence="2">
    <location>
        <begin position="20"/>
        <end position="181"/>
    </location>
</feature>
<evidence type="ECO:0008006" key="5">
    <source>
        <dbReference type="Google" id="ProtNLM"/>
    </source>
</evidence>
<protein>
    <recommendedName>
        <fullName evidence="5">DUF3558 domain-containing protein</fullName>
    </recommendedName>
</protein>
<evidence type="ECO:0000313" key="4">
    <source>
        <dbReference type="Proteomes" id="UP001501563"/>
    </source>
</evidence>
<dbReference type="EMBL" id="BAAAZA010000070">
    <property type="protein sequence ID" value="GAA3907469.1"/>
    <property type="molecule type" value="Genomic_DNA"/>
</dbReference>
<name>A0ABP7LRX9_9ACTN</name>
<sequence length="181" mass="18800">MRRTAIAVSLLLATVTGCADEAAPAPAVTVTATKTAPASPGEAAPPSPGTAPAAPAEAGVKACELLPKKDAEALAKTPLDAGVEGPETSPSCMYTGPVTGPLAQVEIYLGDGAKKYYDIDRKLNHKFTPVTGVGEEGHAEDNAVFFRKATTWVAIRLVRLNDPAVNREPLQNLARQVAARM</sequence>